<evidence type="ECO:0000256" key="6">
    <source>
        <dbReference type="PIRNR" id="PIRNR007764"/>
    </source>
</evidence>
<keyword evidence="5 6" id="KW-0539">Nucleus</keyword>
<dbReference type="InterPro" id="IPR031633">
    <property type="entry name" value="SLD5_C"/>
</dbReference>
<dbReference type="InterPro" id="IPR021151">
    <property type="entry name" value="GINS_A"/>
</dbReference>
<dbReference type="InterPro" id="IPR036224">
    <property type="entry name" value="GINS_bundle-like_dom_sf"/>
</dbReference>
<dbReference type="GO" id="GO:0000811">
    <property type="term" value="C:GINS complex"/>
    <property type="evidence" value="ECO:0007669"/>
    <property type="project" value="UniProtKB-UniRule"/>
</dbReference>
<dbReference type="InterPro" id="IPR008591">
    <property type="entry name" value="GINS_Sld5"/>
</dbReference>
<evidence type="ECO:0000256" key="4">
    <source>
        <dbReference type="ARBA" id="ARBA00022705"/>
    </source>
</evidence>
<dbReference type="PIRSF" id="PIRSF007764">
    <property type="entry name" value="Sld5"/>
    <property type="match status" value="1"/>
</dbReference>
<reference evidence="11" key="2">
    <citation type="submission" date="2012-11" db="EMBL/GenBank/DDBJ databases">
        <authorList>
            <person name="Kuo A."/>
            <person name="Curtis B.A."/>
            <person name="Tanifuji G."/>
            <person name="Burki F."/>
            <person name="Gruber A."/>
            <person name="Irimia M."/>
            <person name="Maruyama S."/>
            <person name="Arias M.C."/>
            <person name="Ball S.G."/>
            <person name="Gile G.H."/>
            <person name="Hirakawa Y."/>
            <person name="Hopkins J.F."/>
            <person name="Rensing S.A."/>
            <person name="Schmutz J."/>
            <person name="Symeonidi A."/>
            <person name="Elias M."/>
            <person name="Eveleigh R.J."/>
            <person name="Herman E.K."/>
            <person name="Klute M.J."/>
            <person name="Nakayama T."/>
            <person name="Obornik M."/>
            <person name="Reyes-Prieto A."/>
            <person name="Armbrust E.V."/>
            <person name="Aves S.J."/>
            <person name="Beiko R.G."/>
            <person name="Coutinho P."/>
            <person name="Dacks J.B."/>
            <person name="Durnford D.G."/>
            <person name="Fast N.M."/>
            <person name="Green B.R."/>
            <person name="Grisdale C."/>
            <person name="Hempe F."/>
            <person name="Henrissat B."/>
            <person name="Hoppner M.P."/>
            <person name="Ishida K.-I."/>
            <person name="Kim E."/>
            <person name="Koreny L."/>
            <person name="Kroth P.G."/>
            <person name="Liu Y."/>
            <person name="Malik S.-B."/>
            <person name="Maier U.G."/>
            <person name="McRose D."/>
            <person name="Mock T."/>
            <person name="Neilson J.A."/>
            <person name="Onodera N.T."/>
            <person name="Poole A.M."/>
            <person name="Pritham E.J."/>
            <person name="Richards T.A."/>
            <person name="Rocap G."/>
            <person name="Roy S.W."/>
            <person name="Sarai C."/>
            <person name="Schaack S."/>
            <person name="Shirato S."/>
            <person name="Slamovits C.H."/>
            <person name="Spencer D.F."/>
            <person name="Suzuki S."/>
            <person name="Worden A.Z."/>
            <person name="Zauner S."/>
            <person name="Barry K."/>
            <person name="Bell C."/>
            <person name="Bharti A.K."/>
            <person name="Crow J.A."/>
            <person name="Grimwood J."/>
            <person name="Kramer R."/>
            <person name="Lindquist E."/>
            <person name="Lucas S."/>
            <person name="Salamov A."/>
            <person name="McFadden G.I."/>
            <person name="Lane C.E."/>
            <person name="Keeling P.J."/>
            <person name="Gray M.W."/>
            <person name="Grigoriev I.V."/>
            <person name="Archibald J.M."/>
        </authorList>
    </citation>
    <scope>NUCLEOTIDE SEQUENCE</scope>
    <source>
        <strain evidence="11">CCMP2712</strain>
    </source>
</reference>
<dbReference type="SUPFAM" id="SSF158573">
    <property type="entry name" value="GINS helical bundle-like"/>
    <property type="match status" value="1"/>
</dbReference>
<comment type="similarity">
    <text evidence="2 6">Belongs to the GINS4/SLD5 family.</text>
</comment>
<comment type="subcellular location">
    <subcellularLocation>
        <location evidence="1 6">Nucleus</location>
    </subcellularLocation>
</comment>
<evidence type="ECO:0000256" key="2">
    <source>
        <dbReference type="ARBA" id="ARBA00008187"/>
    </source>
</evidence>
<protein>
    <recommendedName>
        <fullName evidence="3 6">DNA replication complex GINS protein SLD5</fullName>
    </recommendedName>
</protein>
<dbReference type="PANTHER" id="PTHR21206:SF0">
    <property type="entry name" value="DNA REPLICATION COMPLEX GINS PROTEIN SLD5"/>
    <property type="match status" value="1"/>
</dbReference>
<evidence type="ECO:0000256" key="5">
    <source>
        <dbReference type="ARBA" id="ARBA00023242"/>
    </source>
</evidence>
<dbReference type="GeneID" id="17302026"/>
<name>L1JAS1_GUITC</name>
<dbReference type="eggNOG" id="KOG3176">
    <property type="taxonomic scope" value="Eukaryota"/>
</dbReference>
<dbReference type="EMBL" id="JH992999">
    <property type="protein sequence ID" value="EKX45402.1"/>
    <property type="molecule type" value="Genomic_DNA"/>
</dbReference>
<dbReference type="PANTHER" id="PTHR21206">
    <property type="entry name" value="SLD5 PROTEIN"/>
    <property type="match status" value="1"/>
</dbReference>
<sequence>MDYVNNDDDQTSYDLLLKRVWRNERCSPTLLPYEKELVETVDLAIKDQDSCIEELRKMSKDSTTDFMISLLELELDRLNSYHRDRLKKIQQFHAHLLANKSEFDMMSPLEQKFCEQFTDLFEKHFNNCCFLSGIPEKLQKLNLQYMIVKPEVDNHVFVHVLEDLGDVQVGDAELEMNSGDFVCMKFSDIASLVEQQKVELV</sequence>
<reference evidence="9 11" key="1">
    <citation type="journal article" date="2012" name="Nature">
        <title>Algal genomes reveal evolutionary mosaicism and the fate of nucleomorphs.</title>
        <authorList>
            <consortium name="DOE Joint Genome Institute"/>
            <person name="Curtis B.A."/>
            <person name="Tanifuji G."/>
            <person name="Burki F."/>
            <person name="Gruber A."/>
            <person name="Irimia M."/>
            <person name="Maruyama S."/>
            <person name="Arias M.C."/>
            <person name="Ball S.G."/>
            <person name="Gile G.H."/>
            <person name="Hirakawa Y."/>
            <person name="Hopkins J.F."/>
            <person name="Kuo A."/>
            <person name="Rensing S.A."/>
            <person name="Schmutz J."/>
            <person name="Symeonidi A."/>
            <person name="Elias M."/>
            <person name="Eveleigh R.J."/>
            <person name="Herman E.K."/>
            <person name="Klute M.J."/>
            <person name="Nakayama T."/>
            <person name="Obornik M."/>
            <person name="Reyes-Prieto A."/>
            <person name="Armbrust E.V."/>
            <person name="Aves S.J."/>
            <person name="Beiko R.G."/>
            <person name="Coutinho P."/>
            <person name="Dacks J.B."/>
            <person name="Durnford D.G."/>
            <person name="Fast N.M."/>
            <person name="Green B.R."/>
            <person name="Grisdale C.J."/>
            <person name="Hempel F."/>
            <person name="Henrissat B."/>
            <person name="Hoppner M.P."/>
            <person name="Ishida K."/>
            <person name="Kim E."/>
            <person name="Koreny L."/>
            <person name="Kroth P.G."/>
            <person name="Liu Y."/>
            <person name="Malik S.B."/>
            <person name="Maier U.G."/>
            <person name="McRose D."/>
            <person name="Mock T."/>
            <person name="Neilson J.A."/>
            <person name="Onodera N.T."/>
            <person name="Poole A.M."/>
            <person name="Pritham E.J."/>
            <person name="Richards T.A."/>
            <person name="Rocap G."/>
            <person name="Roy S.W."/>
            <person name="Sarai C."/>
            <person name="Schaack S."/>
            <person name="Shirato S."/>
            <person name="Slamovits C.H."/>
            <person name="Spencer D.F."/>
            <person name="Suzuki S."/>
            <person name="Worden A.Z."/>
            <person name="Zauner S."/>
            <person name="Barry K."/>
            <person name="Bell C."/>
            <person name="Bharti A.K."/>
            <person name="Crow J.A."/>
            <person name="Grimwood J."/>
            <person name="Kramer R."/>
            <person name="Lindquist E."/>
            <person name="Lucas S."/>
            <person name="Salamov A."/>
            <person name="McFadden G.I."/>
            <person name="Lane C.E."/>
            <person name="Keeling P.J."/>
            <person name="Gray M.W."/>
            <person name="Grigoriev I.V."/>
            <person name="Archibald J.M."/>
        </authorList>
    </citation>
    <scope>NUCLEOTIDE SEQUENCE</scope>
    <source>
        <strain evidence="9 11">CCMP2712</strain>
    </source>
</reference>
<evidence type="ECO:0000313" key="10">
    <source>
        <dbReference type="EnsemblProtists" id="EKX45402"/>
    </source>
</evidence>
<dbReference type="Gene3D" id="1.20.58.1030">
    <property type="match status" value="1"/>
</dbReference>
<dbReference type="HOGENOM" id="CLU_071893_0_0_1"/>
<proteinExistence type="inferred from homology"/>
<evidence type="ECO:0000259" key="8">
    <source>
        <dbReference type="Pfam" id="PF16922"/>
    </source>
</evidence>
<dbReference type="OrthoDB" id="338231at2759"/>
<evidence type="ECO:0000313" key="9">
    <source>
        <dbReference type="EMBL" id="EKX45402.1"/>
    </source>
</evidence>
<dbReference type="CDD" id="cd21692">
    <property type="entry name" value="GINS_B_Sld5"/>
    <property type="match status" value="1"/>
</dbReference>
<organism evidence="9">
    <name type="scientific">Guillardia theta (strain CCMP2712)</name>
    <name type="common">Cryptophyte</name>
    <dbReference type="NCBI Taxonomy" id="905079"/>
    <lineage>
        <taxon>Eukaryota</taxon>
        <taxon>Cryptophyceae</taxon>
        <taxon>Pyrenomonadales</taxon>
        <taxon>Geminigeraceae</taxon>
        <taxon>Guillardia</taxon>
    </lineage>
</organism>
<feature type="domain" description="DNA replication complex GINS protein SLD5 C-terminal" evidence="8">
    <location>
        <begin position="150"/>
        <end position="201"/>
    </location>
</feature>
<dbReference type="Pfam" id="PF16922">
    <property type="entry name" value="SLD5_C"/>
    <property type="match status" value="1"/>
</dbReference>
<keyword evidence="4 6" id="KW-0235">DNA replication</keyword>
<comment type="function">
    <text evidence="6">The GINS complex plays an essential role in the initiation of DNA replication.</text>
</comment>
<feature type="domain" description="GINS subunit" evidence="7">
    <location>
        <begin position="66"/>
        <end position="127"/>
    </location>
</feature>
<dbReference type="GO" id="GO:0000727">
    <property type="term" value="P:double-strand break repair via break-induced replication"/>
    <property type="evidence" value="ECO:0007669"/>
    <property type="project" value="TreeGrafter"/>
</dbReference>
<dbReference type="RefSeq" id="XP_005832382.1">
    <property type="nucleotide sequence ID" value="XM_005832325.1"/>
</dbReference>
<dbReference type="OMA" id="ILETAWI"/>
<dbReference type="SUPFAM" id="SSF160059">
    <property type="entry name" value="PriA/YqbF domain"/>
    <property type="match status" value="1"/>
</dbReference>
<dbReference type="PaxDb" id="55529-EKX45402"/>
<gene>
    <name evidence="9" type="ORF">GUITHDRAFT_138977</name>
</gene>
<dbReference type="CDD" id="cd11711">
    <property type="entry name" value="GINS_A_Sld5"/>
    <property type="match status" value="1"/>
</dbReference>
<reference evidence="10" key="3">
    <citation type="submission" date="2015-06" db="UniProtKB">
        <authorList>
            <consortium name="EnsemblProtists"/>
        </authorList>
    </citation>
    <scope>IDENTIFICATION</scope>
</reference>
<dbReference type="KEGG" id="gtt:GUITHDRAFT_138977"/>
<evidence type="ECO:0000256" key="1">
    <source>
        <dbReference type="ARBA" id="ARBA00004123"/>
    </source>
</evidence>
<dbReference type="Proteomes" id="UP000011087">
    <property type="component" value="Unassembled WGS sequence"/>
</dbReference>
<dbReference type="AlphaFoldDB" id="L1JAS1"/>
<keyword evidence="11" id="KW-1185">Reference proteome</keyword>
<evidence type="ECO:0000313" key="11">
    <source>
        <dbReference type="Proteomes" id="UP000011087"/>
    </source>
</evidence>
<evidence type="ECO:0000259" key="7">
    <source>
        <dbReference type="Pfam" id="PF05916"/>
    </source>
</evidence>
<dbReference type="STRING" id="905079.L1JAS1"/>
<evidence type="ECO:0000256" key="3">
    <source>
        <dbReference type="ARBA" id="ARBA00014804"/>
    </source>
</evidence>
<dbReference type="Pfam" id="PF05916">
    <property type="entry name" value="Sld5"/>
    <property type="match status" value="1"/>
</dbReference>
<dbReference type="GO" id="GO:0006261">
    <property type="term" value="P:DNA-templated DNA replication"/>
    <property type="evidence" value="ECO:0007669"/>
    <property type="project" value="InterPro"/>
</dbReference>
<accession>L1JAS1</accession>
<dbReference type="EnsemblProtists" id="EKX45402">
    <property type="protein sequence ID" value="EKX45402"/>
    <property type="gene ID" value="GUITHDRAFT_138977"/>
</dbReference>
<dbReference type="InterPro" id="IPR038749">
    <property type="entry name" value="Sld5_GINS_A"/>
</dbReference>